<name>A0A8H3EHC1_9LECA</name>
<feature type="compositionally biased region" description="Basic and acidic residues" evidence="3">
    <location>
        <begin position="131"/>
        <end position="152"/>
    </location>
</feature>
<dbReference type="Pfam" id="PF09745">
    <property type="entry name" value="NSRP1_N"/>
    <property type="match status" value="1"/>
</dbReference>
<feature type="compositionally biased region" description="Basic and acidic residues" evidence="3">
    <location>
        <begin position="244"/>
        <end position="258"/>
    </location>
</feature>
<dbReference type="OrthoDB" id="446635at2759"/>
<feature type="compositionally biased region" description="Basic and acidic residues" evidence="3">
    <location>
        <begin position="202"/>
        <end position="214"/>
    </location>
</feature>
<feature type="compositionally biased region" description="Basic and acidic residues" evidence="3">
    <location>
        <begin position="321"/>
        <end position="344"/>
    </location>
</feature>
<dbReference type="GO" id="GO:0000381">
    <property type="term" value="P:regulation of alternative mRNA splicing, via spliceosome"/>
    <property type="evidence" value="ECO:0007669"/>
    <property type="project" value="InterPro"/>
</dbReference>
<accession>A0A8H3EHC1</accession>
<organism evidence="5 6">
    <name type="scientific">Gomphillus americanus</name>
    <dbReference type="NCBI Taxonomy" id="1940652"/>
    <lineage>
        <taxon>Eukaryota</taxon>
        <taxon>Fungi</taxon>
        <taxon>Dikarya</taxon>
        <taxon>Ascomycota</taxon>
        <taxon>Pezizomycotina</taxon>
        <taxon>Lecanoromycetes</taxon>
        <taxon>OSLEUM clade</taxon>
        <taxon>Ostropomycetidae</taxon>
        <taxon>Ostropales</taxon>
        <taxon>Graphidaceae</taxon>
        <taxon>Gomphilloideae</taxon>
        <taxon>Gomphillus</taxon>
    </lineage>
</organism>
<keyword evidence="2" id="KW-0175">Coiled coil</keyword>
<dbReference type="Proteomes" id="UP000664169">
    <property type="component" value="Unassembled WGS sequence"/>
</dbReference>
<evidence type="ECO:0000256" key="1">
    <source>
        <dbReference type="ARBA" id="ARBA00010126"/>
    </source>
</evidence>
<feature type="region of interest" description="Disordered" evidence="3">
    <location>
        <begin position="185"/>
        <end position="344"/>
    </location>
</feature>
<sequence>MSKPPLSYGLNIPQKKPPRRTIQVAAPPAEHNLSSLLSAKKHTEAAQDLDPSIYDYDGVYDDIHHAAAATAKKSDAPKGQPKYMANLLAAAETRKRDQLRAKEKMLQKEREAEGEEYADKDKFVTGAYKAQQEEIRRLEEEERKRETAEAERRRKGGGGMRELYKGLLDREEKRHDEAVQAVEIGKKKKKKSVFEEEEEEEEKVKEKSEADLAKETGAAVNEDGQVVDKRELLRAGLNVKARSKTGDDDRMKEGETNRNEATSMMFGGRNGSKQAMRERQSRMLEAQLEAATKRAAEDERVEQEALQRAAKSRKTQGEISSAKERYLQRKREAEAAAKAEATES</sequence>
<evidence type="ECO:0000256" key="2">
    <source>
        <dbReference type="ARBA" id="ARBA00023054"/>
    </source>
</evidence>
<comment type="caution">
    <text evidence="5">The sequence shown here is derived from an EMBL/GenBank/DDBJ whole genome shotgun (WGS) entry which is preliminary data.</text>
</comment>
<protein>
    <recommendedName>
        <fullName evidence="4">Nuclear speckle splicing regulatory protein 1 N-terminal domain-containing protein</fullName>
    </recommendedName>
</protein>
<dbReference type="InterPro" id="IPR018612">
    <property type="entry name" value="NSRP1_N"/>
</dbReference>
<dbReference type="InterPro" id="IPR053246">
    <property type="entry name" value="NS_splicing_regulatory_protein"/>
</dbReference>
<gene>
    <name evidence="5" type="ORF">GOMPHAMPRED_003096</name>
</gene>
<feature type="compositionally biased region" description="Basic and acidic residues" evidence="3">
    <location>
        <begin position="291"/>
        <end position="305"/>
    </location>
</feature>
<feature type="region of interest" description="Disordered" evidence="3">
    <location>
        <begin position="92"/>
        <end position="163"/>
    </location>
</feature>
<dbReference type="EMBL" id="CAJPDQ010000002">
    <property type="protein sequence ID" value="CAF9905264.1"/>
    <property type="molecule type" value="Genomic_DNA"/>
</dbReference>
<evidence type="ECO:0000313" key="5">
    <source>
        <dbReference type="EMBL" id="CAF9905264.1"/>
    </source>
</evidence>
<reference evidence="5" key="1">
    <citation type="submission" date="2021-03" db="EMBL/GenBank/DDBJ databases">
        <authorList>
            <person name="Tagirdzhanova G."/>
        </authorList>
    </citation>
    <scope>NUCLEOTIDE SEQUENCE</scope>
</reference>
<evidence type="ECO:0000313" key="6">
    <source>
        <dbReference type="Proteomes" id="UP000664169"/>
    </source>
</evidence>
<dbReference type="PANTHER" id="PTHR47845">
    <property type="entry name" value="NUCLEAR SPECKLE SPLICING REGULATORY PROTEIN 1 HOMOLOG"/>
    <property type="match status" value="1"/>
</dbReference>
<dbReference type="PANTHER" id="PTHR47845:SF1">
    <property type="entry name" value="NUCLEAR SPECKLE SPLICING REGULATORY PROTEIN 1 HOMOLOG"/>
    <property type="match status" value="1"/>
</dbReference>
<feature type="compositionally biased region" description="Basic and acidic residues" evidence="3">
    <location>
        <begin position="92"/>
        <end position="123"/>
    </location>
</feature>
<evidence type="ECO:0000259" key="4">
    <source>
        <dbReference type="Pfam" id="PF09745"/>
    </source>
</evidence>
<proteinExistence type="inferred from homology"/>
<feature type="domain" description="Nuclear speckle splicing regulatory protein 1 N-terminal" evidence="4">
    <location>
        <begin position="40"/>
        <end position="155"/>
    </location>
</feature>
<comment type="similarity">
    <text evidence="1">Belongs to the NSRP1 family.</text>
</comment>
<dbReference type="AlphaFoldDB" id="A0A8H3EHC1"/>
<evidence type="ECO:0000256" key="3">
    <source>
        <dbReference type="SAM" id="MobiDB-lite"/>
    </source>
</evidence>
<keyword evidence="6" id="KW-1185">Reference proteome</keyword>